<organism evidence="2 3">
    <name type="scientific">Aquamicrobium zhengzhouense</name>
    <dbReference type="NCBI Taxonomy" id="2781738"/>
    <lineage>
        <taxon>Bacteria</taxon>
        <taxon>Pseudomonadati</taxon>
        <taxon>Pseudomonadota</taxon>
        <taxon>Alphaproteobacteria</taxon>
        <taxon>Hyphomicrobiales</taxon>
        <taxon>Phyllobacteriaceae</taxon>
        <taxon>Aquamicrobium</taxon>
    </lineage>
</organism>
<comment type="caution">
    <text evidence="2">The sequence shown here is derived from an EMBL/GenBank/DDBJ whole genome shotgun (WGS) entry which is preliminary data.</text>
</comment>
<keyword evidence="1" id="KW-0808">Transferase</keyword>
<gene>
    <name evidence="2" type="ORF">IOD40_00955</name>
</gene>
<sequence length="343" mass="38417">MADRYERRRYPISYATNPTPQPTVYFLTPDYRTPAGGIRVIYRHVDFLNEAGIRARVLHRHPGFRCTWFENETEVADIGSVTISQGDLLVVSELEADVLSDIPPAIDYVIFNQNSHLTWARSPYHMGRYYAGAQLSAVVCVSEHNRDMLAKAFAQAPIRRIHLGIDDRIFHPGQNRRPLRIAYMPRRGADDARLVIAFLRQVGLPEGWEIKAIDGLSHEAVADELRKARIFLAFTRQEGFGLPPAEAMACGCYVIGNDGFAGREFFDPRFSARVENGDVVGFFDAITHALNQDASDPTWCETKGRAASRYVLSQYPAERERAEVTALYASLIGAARAKIIVGA</sequence>
<keyword evidence="3" id="KW-1185">Reference proteome</keyword>
<dbReference type="Gene3D" id="3.40.50.2000">
    <property type="entry name" value="Glycogen Phosphorylase B"/>
    <property type="match status" value="1"/>
</dbReference>
<reference evidence="2 3" key="1">
    <citation type="submission" date="2020-10" db="EMBL/GenBank/DDBJ databases">
        <title>Aquamicrobium zhengzhouensis sp. nov., a exopolysaccharide producing bacterium isolated from farmland soil.</title>
        <authorList>
            <person name="Wang X."/>
        </authorList>
    </citation>
    <scope>NUCLEOTIDE SEQUENCE [LARGE SCALE GENOMIC DNA]</scope>
    <source>
        <strain evidence="3">cd-1</strain>
    </source>
</reference>
<dbReference type="SUPFAM" id="SSF53756">
    <property type="entry name" value="UDP-Glycosyltransferase/glycogen phosphorylase"/>
    <property type="match status" value="1"/>
</dbReference>
<dbReference type="EMBL" id="JADGMQ010000001">
    <property type="protein sequence ID" value="MBI1619233.1"/>
    <property type="molecule type" value="Genomic_DNA"/>
</dbReference>
<dbReference type="Pfam" id="PF13692">
    <property type="entry name" value="Glyco_trans_1_4"/>
    <property type="match status" value="1"/>
</dbReference>
<evidence type="ECO:0000313" key="2">
    <source>
        <dbReference type="EMBL" id="MBI1619233.1"/>
    </source>
</evidence>
<name>A0ABS0S7F7_9HYPH</name>
<evidence type="ECO:0000313" key="3">
    <source>
        <dbReference type="Proteomes" id="UP000601789"/>
    </source>
</evidence>
<dbReference type="RefSeq" id="WP_198473373.1">
    <property type="nucleotide sequence ID" value="NZ_JADGMQ010000001.1"/>
</dbReference>
<dbReference type="PANTHER" id="PTHR46401">
    <property type="entry name" value="GLYCOSYLTRANSFERASE WBBK-RELATED"/>
    <property type="match status" value="1"/>
</dbReference>
<protein>
    <submittedName>
        <fullName evidence="2">Glycosyltransferase family 4 protein</fullName>
    </submittedName>
</protein>
<dbReference type="PANTHER" id="PTHR46401:SF2">
    <property type="entry name" value="GLYCOSYLTRANSFERASE WBBK-RELATED"/>
    <property type="match status" value="1"/>
</dbReference>
<evidence type="ECO:0000256" key="1">
    <source>
        <dbReference type="ARBA" id="ARBA00022679"/>
    </source>
</evidence>
<proteinExistence type="predicted"/>
<dbReference type="Proteomes" id="UP000601789">
    <property type="component" value="Unassembled WGS sequence"/>
</dbReference>
<dbReference type="CDD" id="cd03801">
    <property type="entry name" value="GT4_PimA-like"/>
    <property type="match status" value="1"/>
</dbReference>
<accession>A0ABS0S7F7</accession>